<evidence type="ECO:0000313" key="2">
    <source>
        <dbReference type="EMBL" id="CAG4953004.1"/>
    </source>
</evidence>
<feature type="region of interest" description="Disordered" evidence="1">
    <location>
        <begin position="1"/>
        <end position="27"/>
    </location>
</feature>
<evidence type="ECO:0000313" key="3">
    <source>
        <dbReference type="Proteomes" id="UP000691718"/>
    </source>
</evidence>
<name>A0A8S3WCJ8_PARAO</name>
<reference evidence="2" key="1">
    <citation type="submission" date="2021-04" db="EMBL/GenBank/DDBJ databases">
        <authorList>
            <person name="Tunstrom K."/>
        </authorList>
    </citation>
    <scope>NUCLEOTIDE SEQUENCE</scope>
</reference>
<dbReference type="EMBL" id="CAJQZP010000287">
    <property type="protein sequence ID" value="CAG4953004.1"/>
    <property type="molecule type" value="Genomic_DNA"/>
</dbReference>
<sequence>MSQKQVEGVVVGTDTLEEKERTERADELNQPPLKEIETVIIEDETPISKHPMIMPMPPQTQENPLKISSVNSMKSVEPIPSNLLNVAVGADGFLYILPSSGVPVIPQQLTVQQLETCSYTSQINSVNNGVISGAENRTMVSANNGLMSSAENGAMVSINNGVISRVENRTMESVNNRLMSSAEKRSTVPAKQKSKRPRQLEDDPSRGTSDDDVILIGDEEPEAQEQVVKYPIRIDSKVDWEDKIPIDIISFVDSKSSNVTSKVKGPKISLHKNIQTNM</sequence>
<keyword evidence="3" id="KW-1185">Reference proteome</keyword>
<proteinExistence type="predicted"/>
<comment type="caution">
    <text evidence="2">The sequence shown here is derived from an EMBL/GenBank/DDBJ whole genome shotgun (WGS) entry which is preliminary data.</text>
</comment>
<feature type="compositionally biased region" description="Basic and acidic residues" evidence="1">
    <location>
        <begin position="198"/>
        <end position="209"/>
    </location>
</feature>
<protein>
    <submittedName>
        <fullName evidence="2">(apollo) hypothetical protein</fullName>
    </submittedName>
</protein>
<accession>A0A8S3WCJ8</accession>
<evidence type="ECO:0000256" key="1">
    <source>
        <dbReference type="SAM" id="MobiDB-lite"/>
    </source>
</evidence>
<feature type="region of interest" description="Disordered" evidence="1">
    <location>
        <begin position="176"/>
        <end position="213"/>
    </location>
</feature>
<dbReference type="AlphaFoldDB" id="A0A8S3WCJ8"/>
<dbReference type="OrthoDB" id="6928655at2759"/>
<organism evidence="2 3">
    <name type="scientific">Parnassius apollo</name>
    <name type="common">Apollo butterfly</name>
    <name type="synonym">Papilio apollo</name>
    <dbReference type="NCBI Taxonomy" id="110799"/>
    <lineage>
        <taxon>Eukaryota</taxon>
        <taxon>Metazoa</taxon>
        <taxon>Ecdysozoa</taxon>
        <taxon>Arthropoda</taxon>
        <taxon>Hexapoda</taxon>
        <taxon>Insecta</taxon>
        <taxon>Pterygota</taxon>
        <taxon>Neoptera</taxon>
        <taxon>Endopterygota</taxon>
        <taxon>Lepidoptera</taxon>
        <taxon>Glossata</taxon>
        <taxon>Ditrysia</taxon>
        <taxon>Papilionoidea</taxon>
        <taxon>Papilionidae</taxon>
        <taxon>Parnassiinae</taxon>
        <taxon>Parnassini</taxon>
        <taxon>Parnassius</taxon>
        <taxon>Parnassius</taxon>
    </lineage>
</organism>
<feature type="compositionally biased region" description="Basic and acidic residues" evidence="1">
    <location>
        <begin position="16"/>
        <end position="27"/>
    </location>
</feature>
<dbReference type="Proteomes" id="UP000691718">
    <property type="component" value="Unassembled WGS sequence"/>
</dbReference>
<gene>
    <name evidence="2" type="ORF">PAPOLLO_LOCUS4765</name>
</gene>